<dbReference type="InterPro" id="IPR001633">
    <property type="entry name" value="EAL_dom"/>
</dbReference>
<dbReference type="FunFam" id="3.20.20.450:FF:000001">
    <property type="entry name" value="Cyclic di-GMP phosphodiesterase yahA"/>
    <property type="match status" value="1"/>
</dbReference>
<dbReference type="InterPro" id="IPR035965">
    <property type="entry name" value="PAS-like_dom_sf"/>
</dbReference>
<evidence type="ECO:0000313" key="3">
    <source>
        <dbReference type="EMBL" id="QEI09167.1"/>
    </source>
</evidence>
<dbReference type="InterPro" id="IPR029787">
    <property type="entry name" value="Nucleotide_cyclase"/>
</dbReference>
<evidence type="ECO:0000259" key="1">
    <source>
        <dbReference type="PROSITE" id="PS50883"/>
    </source>
</evidence>
<dbReference type="SUPFAM" id="SSF141868">
    <property type="entry name" value="EAL domain-like"/>
    <property type="match status" value="1"/>
</dbReference>
<evidence type="ECO:0000259" key="2">
    <source>
        <dbReference type="PROSITE" id="PS50887"/>
    </source>
</evidence>
<reference evidence="3 4" key="1">
    <citation type="submission" date="2019-08" db="EMBL/GenBank/DDBJ databases">
        <title>Amphibian skin-associated Pigmentiphaga: genome sequence and occurrence across geography and hosts.</title>
        <authorList>
            <person name="Bletz M.C."/>
            <person name="Bunk B."/>
            <person name="Sproeer C."/>
            <person name="Biwer P."/>
            <person name="Reiter S."/>
            <person name="Rabemananjara F.C.E."/>
            <person name="Schulz S."/>
            <person name="Overmann J."/>
            <person name="Vences M."/>
        </authorList>
    </citation>
    <scope>NUCLEOTIDE SEQUENCE [LARGE SCALE GENOMIC DNA]</scope>
    <source>
        <strain evidence="3 4">Mada1488</strain>
    </source>
</reference>
<dbReference type="PANTHER" id="PTHR44757">
    <property type="entry name" value="DIGUANYLATE CYCLASE DGCP"/>
    <property type="match status" value="1"/>
</dbReference>
<keyword evidence="4" id="KW-1185">Reference proteome</keyword>
<dbReference type="SUPFAM" id="SSF55073">
    <property type="entry name" value="Nucleotide cyclase"/>
    <property type="match status" value="1"/>
</dbReference>
<dbReference type="SMART" id="SM00267">
    <property type="entry name" value="GGDEF"/>
    <property type="match status" value="1"/>
</dbReference>
<dbReference type="Gene3D" id="3.30.450.20">
    <property type="entry name" value="PAS domain"/>
    <property type="match status" value="1"/>
</dbReference>
<dbReference type="Pfam" id="PF00990">
    <property type="entry name" value="GGDEF"/>
    <property type="match status" value="1"/>
</dbReference>
<dbReference type="OrthoDB" id="9813903at2"/>
<protein>
    <submittedName>
        <fullName evidence="3">GGDEF domain-containing protein</fullName>
    </submittedName>
</protein>
<dbReference type="AlphaFoldDB" id="A0A5C0B8L1"/>
<dbReference type="KEGG" id="pacr:FXN63_06925"/>
<dbReference type="PROSITE" id="PS50887">
    <property type="entry name" value="GGDEF"/>
    <property type="match status" value="1"/>
</dbReference>
<dbReference type="Proteomes" id="UP000325161">
    <property type="component" value="Chromosome"/>
</dbReference>
<feature type="domain" description="EAL" evidence="1">
    <location>
        <begin position="306"/>
        <end position="560"/>
    </location>
</feature>
<dbReference type="InterPro" id="IPR043128">
    <property type="entry name" value="Rev_trsase/Diguanyl_cyclase"/>
</dbReference>
<name>A0A5C0B8L1_9BURK</name>
<accession>A0A5C0B8L1</accession>
<evidence type="ECO:0000313" key="4">
    <source>
        <dbReference type="Proteomes" id="UP000325161"/>
    </source>
</evidence>
<dbReference type="CDD" id="cd00130">
    <property type="entry name" value="PAS"/>
    <property type="match status" value="1"/>
</dbReference>
<dbReference type="NCBIfam" id="TIGR00254">
    <property type="entry name" value="GGDEF"/>
    <property type="match status" value="1"/>
</dbReference>
<dbReference type="SUPFAM" id="SSF55785">
    <property type="entry name" value="PYP-like sensor domain (PAS domain)"/>
    <property type="match status" value="1"/>
</dbReference>
<dbReference type="InterPro" id="IPR052155">
    <property type="entry name" value="Biofilm_reg_signaling"/>
</dbReference>
<dbReference type="InterPro" id="IPR000160">
    <property type="entry name" value="GGDEF_dom"/>
</dbReference>
<dbReference type="CDD" id="cd01949">
    <property type="entry name" value="GGDEF"/>
    <property type="match status" value="1"/>
</dbReference>
<gene>
    <name evidence="3" type="ORF">FXN63_06925</name>
</gene>
<sequence>MPAAAPQSDSEDTTGSLEQTVDFFARVTPDGRFTYLSDRGLEFIGYHRGYLQILTLPDLVPDAEFATLMDCFDRARERRTMQKCTLHLVKTLTYPRLVELRININERHPGEFTVLAFDVSSWLEREQSLIHDAHHDALTGLPNLTAARHEIDRIAGDMSDPSAQAAVLLVDLDEYHRVNHAFGYEAGDRIIQETGQRLQKIADRREFVARAEGDSFLMVVAHTPGREDIADLARRVSDAIQQPYTLDNQTLQLSVSIGAVMFPEVRHQSGKVLRQADDALIRAKRVQGATRLCFFEPNVRTKGADALKLESDMYNGIRNGEFSLHYQPISDARTQQVVGVEALMRWQHPVHGAVPPSVFIPLAESGGLINFLGEWALRNTCMQLAQWDNAGIRLPYATVNVSAHQFRDRRFPEVVREAIALTGITAERIVLEITESVLMHDPARAKMLLEELTAIGIRFAVDDFGTGYSSLAYLQRFPLSTLKIDRSFIVNLPHSVNDQAIVAAVVALARSLNLELVAEGVETPEQRQMLASSGCHLIQGWVVCKALPVDQLARKFALGELRTVSA</sequence>
<organism evidence="3 4">
    <name type="scientific">Pigmentiphaga aceris</name>
    <dbReference type="NCBI Taxonomy" id="1940612"/>
    <lineage>
        <taxon>Bacteria</taxon>
        <taxon>Pseudomonadati</taxon>
        <taxon>Pseudomonadota</taxon>
        <taxon>Betaproteobacteria</taxon>
        <taxon>Burkholderiales</taxon>
        <taxon>Alcaligenaceae</taxon>
        <taxon>Pigmentiphaga</taxon>
    </lineage>
</organism>
<feature type="domain" description="GGDEF" evidence="2">
    <location>
        <begin position="163"/>
        <end position="297"/>
    </location>
</feature>
<dbReference type="PROSITE" id="PS50883">
    <property type="entry name" value="EAL"/>
    <property type="match status" value="1"/>
</dbReference>
<dbReference type="Gene3D" id="3.20.20.450">
    <property type="entry name" value="EAL domain"/>
    <property type="match status" value="1"/>
</dbReference>
<dbReference type="CDD" id="cd01948">
    <property type="entry name" value="EAL"/>
    <property type="match status" value="1"/>
</dbReference>
<dbReference type="InterPro" id="IPR000014">
    <property type="entry name" value="PAS"/>
</dbReference>
<dbReference type="PANTHER" id="PTHR44757:SF2">
    <property type="entry name" value="BIOFILM ARCHITECTURE MAINTENANCE PROTEIN MBAA"/>
    <property type="match status" value="1"/>
</dbReference>
<dbReference type="Gene3D" id="3.30.70.270">
    <property type="match status" value="1"/>
</dbReference>
<dbReference type="SMART" id="SM00052">
    <property type="entry name" value="EAL"/>
    <property type="match status" value="1"/>
</dbReference>
<dbReference type="EMBL" id="CP043046">
    <property type="protein sequence ID" value="QEI09167.1"/>
    <property type="molecule type" value="Genomic_DNA"/>
</dbReference>
<dbReference type="Pfam" id="PF00563">
    <property type="entry name" value="EAL"/>
    <property type="match status" value="1"/>
</dbReference>
<proteinExistence type="predicted"/>
<dbReference type="SMART" id="SM00091">
    <property type="entry name" value="PAS"/>
    <property type="match status" value="1"/>
</dbReference>
<dbReference type="InterPro" id="IPR035919">
    <property type="entry name" value="EAL_sf"/>
</dbReference>